<dbReference type="PROSITE" id="PS50114">
    <property type="entry name" value="GATA_ZN_FINGER_2"/>
    <property type="match status" value="1"/>
</dbReference>
<dbReference type="CDD" id="cd00202">
    <property type="entry name" value="ZnF_GATA"/>
    <property type="match status" value="1"/>
</dbReference>
<feature type="region of interest" description="Disordered" evidence="6">
    <location>
        <begin position="81"/>
        <end position="255"/>
    </location>
</feature>
<evidence type="ECO:0000313" key="8">
    <source>
        <dbReference type="EMBL" id="KAK3901386.1"/>
    </source>
</evidence>
<protein>
    <recommendedName>
        <fullName evidence="7">GATA-type domain-containing protein</fullName>
    </recommendedName>
</protein>
<organism evidence="8 9">
    <name type="scientific">Staphylotrichum tortipilum</name>
    <dbReference type="NCBI Taxonomy" id="2831512"/>
    <lineage>
        <taxon>Eukaryota</taxon>
        <taxon>Fungi</taxon>
        <taxon>Dikarya</taxon>
        <taxon>Ascomycota</taxon>
        <taxon>Pezizomycotina</taxon>
        <taxon>Sordariomycetes</taxon>
        <taxon>Sordariomycetidae</taxon>
        <taxon>Sordariales</taxon>
        <taxon>Chaetomiaceae</taxon>
        <taxon>Staphylotrichum</taxon>
    </lineage>
</organism>
<dbReference type="Gene3D" id="3.30.50.10">
    <property type="entry name" value="Erythroid Transcription Factor GATA-1, subunit A"/>
    <property type="match status" value="1"/>
</dbReference>
<reference evidence="8" key="1">
    <citation type="journal article" date="2023" name="Mol. Phylogenet. Evol.">
        <title>Genome-scale phylogeny and comparative genomics of the fungal order Sordariales.</title>
        <authorList>
            <person name="Hensen N."/>
            <person name="Bonometti L."/>
            <person name="Westerberg I."/>
            <person name="Brannstrom I.O."/>
            <person name="Guillou S."/>
            <person name="Cros-Aarteil S."/>
            <person name="Calhoun S."/>
            <person name="Haridas S."/>
            <person name="Kuo A."/>
            <person name="Mondo S."/>
            <person name="Pangilinan J."/>
            <person name="Riley R."/>
            <person name="LaButti K."/>
            <person name="Andreopoulos B."/>
            <person name="Lipzen A."/>
            <person name="Chen C."/>
            <person name="Yan M."/>
            <person name="Daum C."/>
            <person name="Ng V."/>
            <person name="Clum A."/>
            <person name="Steindorff A."/>
            <person name="Ohm R.A."/>
            <person name="Martin F."/>
            <person name="Silar P."/>
            <person name="Natvig D.O."/>
            <person name="Lalanne C."/>
            <person name="Gautier V."/>
            <person name="Ament-Velasquez S.L."/>
            <person name="Kruys A."/>
            <person name="Hutchinson M.I."/>
            <person name="Powell A.J."/>
            <person name="Barry K."/>
            <person name="Miller A.N."/>
            <person name="Grigoriev I.V."/>
            <person name="Debuchy R."/>
            <person name="Gladieux P."/>
            <person name="Hiltunen Thoren M."/>
            <person name="Johannesson H."/>
        </authorList>
    </citation>
    <scope>NUCLEOTIDE SEQUENCE</scope>
    <source>
        <strain evidence="8">CBS 103.79</strain>
    </source>
</reference>
<feature type="domain" description="GATA-type" evidence="7">
    <location>
        <begin position="385"/>
        <end position="437"/>
    </location>
</feature>
<evidence type="ECO:0000256" key="6">
    <source>
        <dbReference type="SAM" id="MobiDB-lite"/>
    </source>
</evidence>
<dbReference type="PROSITE" id="PS00344">
    <property type="entry name" value="GATA_ZN_FINGER_1"/>
    <property type="match status" value="1"/>
</dbReference>
<evidence type="ECO:0000256" key="5">
    <source>
        <dbReference type="SAM" id="Coils"/>
    </source>
</evidence>
<keyword evidence="3" id="KW-0862">Zinc</keyword>
<dbReference type="InterPro" id="IPR013088">
    <property type="entry name" value="Znf_NHR/GATA"/>
</dbReference>
<keyword evidence="5" id="KW-0175">Coiled coil</keyword>
<evidence type="ECO:0000256" key="3">
    <source>
        <dbReference type="ARBA" id="ARBA00022833"/>
    </source>
</evidence>
<feature type="compositionally biased region" description="Basic and acidic residues" evidence="6">
    <location>
        <begin position="44"/>
        <end position="56"/>
    </location>
</feature>
<keyword evidence="9" id="KW-1185">Reference proteome</keyword>
<dbReference type="GO" id="GO:0008270">
    <property type="term" value="F:zinc ion binding"/>
    <property type="evidence" value="ECO:0007669"/>
    <property type="project" value="UniProtKB-KW"/>
</dbReference>
<evidence type="ECO:0000313" key="9">
    <source>
        <dbReference type="Proteomes" id="UP001303889"/>
    </source>
</evidence>
<feature type="compositionally biased region" description="Basic and acidic residues" evidence="6">
    <location>
        <begin position="172"/>
        <end position="183"/>
    </location>
</feature>
<feature type="compositionally biased region" description="Pro residues" evidence="6">
    <location>
        <begin position="86"/>
        <end position="108"/>
    </location>
</feature>
<dbReference type="Proteomes" id="UP001303889">
    <property type="component" value="Unassembled WGS sequence"/>
</dbReference>
<evidence type="ECO:0000256" key="4">
    <source>
        <dbReference type="PROSITE-ProRule" id="PRU00094"/>
    </source>
</evidence>
<evidence type="ECO:0000256" key="2">
    <source>
        <dbReference type="ARBA" id="ARBA00022771"/>
    </source>
</evidence>
<feature type="region of interest" description="Disordered" evidence="6">
    <location>
        <begin position="1"/>
        <end position="68"/>
    </location>
</feature>
<evidence type="ECO:0000259" key="7">
    <source>
        <dbReference type="PROSITE" id="PS50114"/>
    </source>
</evidence>
<dbReference type="PANTHER" id="PTHR45658:SF123">
    <property type="entry name" value="GATA-TYPE DOMAIN-CONTAINING PROTEIN"/>
    <property type="match status" value="1"/>
</dbReference>
<dbReference type="SUPFAM" id="SSF57716">
    <property type="entry name" value="Glucocorticoid receptor-like (DNA-binding domain)"/>
    <property type="match status" value="1"/>
</dbReference>
<comment type="caution">
    <text evidence="8">The sequence shown here is derived from an EMBL/GenBank/DDBJ whole genome shotgun (WGS) entry which is preliminary data.</text>
</comment>
<dbReference type="GO" id="GO:0006355">
    <property type="term" value="P:regulation of DNA-templated transcription"/>
    <property type="evidence" value="ECO:0007669"/>
    <property type="project" value="InterPro"/>
</dbReference>
<dbReference type="InterPro" id="IPR051140">
    <property type="entry name" value="GATA_TF"/>
</dbReference>
<sequence>MATTLISPSAPYHHHHHQHHNSFSSGYPHSAPATSIPGMISPVEPRRFSDDAEPTHAHRQSLPSLPSISEVFAEKKVLGTYAPSPASAPIPPPQSLPSPFTSAPPPRPFADVSSPDKNPSPRTLHPTSSSFPRPDSLPAFTDAALPALASRPVPPPLNTFPRQHTSPSVKLEQMEAEQRHAEAQSHGAGHRPPPPPQPLPSLYAETGRLPPGQYPLSAYPISPRQSAGPGLPSPFESRGPSSYGDEGNYSPHRPSDYKAAFDKHFQTNGYQDALQTIRSCCRTGYHFAEGYEAAAREQQGSPPIPSRMPTENEVSVLLNSLILALKKLEEVRDMVQQNRIQNERAREHGGRGEDEDVSMYGDGIKPAYSMHEVKKRRGRAAPPGRCHSCNRVDTPEWRRGPDGARTLCNACGLHYAKLERKRQLDQRSLRPKPNDERK</sequence>
<dbReference type="InterPro" id="IPR000679">
    <property type="entry name" value="Znf_GATA"/>
</dbReference>
<accession>A0AAN6RTB9</accession>
<reference evidence="8" key="2">
    <citation type="submission" date="2023-05" db="EMBL/GenBank/DDBJ databases">
        <authorList>
            <consortium name="Lawrence Berkeley National Laboratory"/>
            <person name="Steindorff A."/>
            <person name="Hensen N."/>
            <person name="Bonometti L."/>
            <person name="Westerberg I."/>
            <person name="Brannstrom I.O."/>
            <person name="Guillou S."/>
            <person name="Cros-Aarteil S."/>
            <person name="Calhoun S."/>
            <person name="Haridas S."/>
            <person name="Kuo A."/>
            <person name="Mondo S."/>
            <person name="Pangilinan J."/>
            <person name="Riley R."/>
            <person name="Labutti K."/>
            <person name="Andreopoulos B."/>
            <person name="Lipzen A."/>
            <person name="Chen C."/>
            <person name="Yanf M."/>
            <person name="Daum C."/>
            <person name="Ng V."/>
            <person name="Clum A."/>
            <person name="Ohm R."/>
            <person name="Martin F."/>
            <person name="Silar P."/>
            <person name="Natvig D."/>
            <person name="Lalanne C."/>
            <person name="Gautier V."/>
            <person name="Ament-Velasquez S.L."/>
            <person name="Kruys A."/>
            <person name="Hutchinson M.I."/>
            <person name="Powell A.J."/>
            <person name="Barry K."/>
            <person name="Miller A.N."/>
            <person name="Grigoriev I.V."/>
            <person name="Debuchy R."/>
            <person name="Gladieux P."/>
            <person name="Thoren M.H."/>
            <person name="Johannesson H."/>
        </authorList>
    </citation>
    <scope>NUCLEOTIDE SEQUENCE</scope>
    <source>
        <strain evidence="8">CBS 103.79</strain>
    </source>
</reference>
<keyword evidence="1" id="KW-0479">Metal-binding</keyword>
<feature type="coiled-coil region" evidence="5">
    <location>
        <begin position="318"/>
        <end position="348"/>
    </location>
</feature>
<dbReference type="SMART" id="SM00401">
    <property type="entry name" value="ZnF_GATA"/>
    <property type="match status" value="1"/>
</dbReference>
<dbReference type="Pfam" id="PF00320">
    <property type="entry name" value="GATA"/>
    <property type="match status" value="1"/>
</dbReference>
<feature type="region of interest" description="Disordered" evidence="6">
    <location>
        <begin position="376"/>
        <end position="401"/>
    </location>
</feature>
<gene>
    <name evidence="8" type="ORF">C8A05DRAFT_16424</name>
</gene>
<keyword evidence="2 4" id="KW-0863">Zinc-finger</keyword>
<dbReference type="EMBL" id="MU855583">
    <property type="protein sequence ID" value="KAK3901386.1"/>
    <property type="molecule type" value="Genomic_DNA"/>
</dbReference>
<dbReference type="GO" id="GO:0043565">
    <property type="term" value="F:sequence-specific DNA binding"/>
    <property type="evidence" value="ECO:0007669"/>
    <property type="project" value="InterPro"/>
</dbReference>
<evidence type="ECO:0000256" key="1">
    <source>
        <dbReference type="ARBA" id="ARBA00022723"/>
    </source>
</evidence>
<dbReference type="PANTHER" id="PTHR45658">
    <property type="entry name" value="GATA TRANSCRIPTION FACTOR"/>
    <property type="match status" value="1"/>
</dbReference>
<dbReference type="AlphaFoldDB" id="A0AAN6RTB9"/>
<name>A0AAN6RTB9_9PEZI</name>
<feature type="compositionally biased region" description="Polar residues" evidence="6">
    <location>
        <begin position="115"/>
        <end position="131"/>
    </location>
</feature>
<proteinExistence type="predicted"/>